<proteinExistence type="predicted"/>
<accession>A0A1F5YS40</accession>
<dbReference type="EMBL" id="MFJA01000047">
    <property type="protein sequence ID" value="OGG02883.1"/>
    <property type="molecule type" value="Genomic_DNA"/>
</dbReference>
<protein>
    <submittedName>
        <fullName evidence="1">Uncharacterized protein</fullName>
    </submittedName>
</protein>
<name>A0A1F5YS40_9BACT</name>
<dbReference type="AlphaFoldDB" id="A0A1F5YS40"/>
<reference evidence="1 2" key="1">
    <citation type="journal article" date="2016" name="Nat. Commun.">
        <title>Thousands of microbial genomes shed light on interconnected biogeochemical processes in an aquifer system.</title>
        <authorList>
            <person name="Anantharaman K."/>
            <person name="Brown C.T."/>
            <person name="Hug L.A."/>
            <person name="Sharon I."/>
            <person name="Castelle C.J."/>
            <person name="Probst A.J."/>
            <person name="Thomas B.C."/>
            <person name="Singh A."/>
            <person name="Wilkins M.J."/>
            <person name="Karaoz U."/>
            <person name="Brodie E.L."/>
            <person name="Williams K.H."/>
            <person name="Hubbard S.S."/>
            <person name="Banfield J.F."/>
        </authorList>
    </citation>
    <scope>NUCLEOTIDE SEQUENCE [LARGE SCALE GENOMIC DNA]</scope>
</reference>
<dbReference type="Proteomes" id="UP000176665">
    <property type="component" value="Unassembled WGS sequence"/>
</dbReference>
<organism evidence="1 2">
    <name type="scientific">Candidatus Gottesmanbacteria bacterium RBG_16_37_8</name>
    <dbReference type="NCBI Taxonomy" id="1798371"/>
    <lineage>
        <taxon>Bacteria</taxon>
        <taxon>Candidatus Gottesmaniibacteriota</taxon>
    </lineage>
</organism>
<comment type="caution">
    <text evidence="1">The sequence shown here is derived from an EMBL/GenBank/DDBJ whole genome shotgun (WGS) entry which is preliminary data.</text>
</comment>
<evidence type="ECO:0000313" key="1">
    <source>
        <dbReference type="EMBL" id="OGG02883.1"/>
    </source>
</evidence>
<sequence length="62" mass="7189">MTTVMDEILKVVNMNEFPMSPDSPNYSKEYMNLLVKNLDSKITEDLSIWGEFSNPTMEWVNA</sequence>
<evidence type="ECO:0000313" key="2">
    <source>
        <dbReference type="Proteomes" id="UP000176665"/>
    </source>
</evidence>
<gene>
    <name evidence="1" type="ORF">A2W14_07210</name>
</gene>